<dbReference type="PANTHER" id="PTHR38612:SF1">
    <property type="entry name" value="PROTEIN CBG06620"/>
    <property type="match status" value="1"/>
</dbReference>
<reference evidence="4" key="2">
    <citation type="submission" date="2019-09" db="UniProtKB">
        <authorList>
            <consortium name="WormBaseParasite"/>
        </authorList>
    </citation>
    <scope>IDENTIFICATION</scope>
</reference>
<dbReference type="EMBL" id="UZAH01034398">
    <property type="protein sequence ID" value="VDP34926.1"/>
    <property type="molecule type" value="Genomic_DNA"/>
</dbReference>
<evidence type="ECO:0000256" key="1">
    <source>
        <dbReference type="SAM" id="SignalP"/>
    </source>
</evidence>
<accession>A0A3P8GVH8</accession>
<dbReference type="OrthoDB" id="5774172at2759"/>
<dbReference type="InterPro" id="IPR035161">
    <property type="entry name" value="DUF5332"/>
</dbReference>
<keyword evidence="3" id="KW-1185">Reference proteome</keyword>
<evidence type="ECO:0000313" key="2">
    <source>
        <dbReference type="EMBL" id="VDP34926.1"/>
    </source>
</evidence>
<proteinExistence type="predicted"/>
<dbReference type="WBParaSite" id="HPBE_0002282901-mRNA-1">
    <property type="protein sequence ID" value="HPBE_0002282901-mRNA-1"/>
    <property type="gene ID" value="HPBE_0002282901"/>
</dbReference>
<protein>
    <submittedName>
        <fullName evidence="4">ShKT domain-containing protein</fullName>
    </submittedName>
</protein>
<sequence>MSILFSFMLVLLPHLFFMALANQPCRELLSCSIKKGCVKLPWLVERIGNAKISAEMYNDIDSAIDYPCIFTSSCPRECTSCSLCNSSKRRVLEVLTGSKVNPDECHELVNCATDCVLTADNNFATINHCLRHVCAYHCFNGSCPKCSSFITKVGVQSTE</sequence>
<feature type="chain" id="PRO_5044596740" evidence="1">
    <location>
        <begin position="22"/>
        <end position="159"/>
    </location>
</feature>
<dbReference type="PANTHER" id="PTHR38612">
    <property type="entry name" value="PROTEIN DCT-5-RELATED"/>
    <property type="match status" value="1"/>
</dbReference>
<dbReference type="Proteomes" id="UP000050761">
    <property type="component" value="Unassembled WGS sequence"/>
</dbReference>
<keyword evidence="1" id="KW-0732">Signal</keyword>
<feature type="signal peptide" evidence="1">
    <location>
        <begin position="1"/>
        <end position="21"/>
    </location>
</feature>
<gene>
    <name evidence="2" type="ORF">HPBE_LOCUS22828</name>
</gene>
<reference evidence="2 3" key="1">
    <citation type="submission" date="2018-11" db="EMBL/GenBank/DDBJ databases">
        <authorList>
            <consortium name="Pathogen Informatics"/>
        </authorList>
    </citation>
    <scope>NUCLEOTIDE SEQUENCE [LARGE SCALE GENOMIC DNA]</scope>
</reference>
<name>A0A3P8GVH8_HELPZ</name>
<evidence type="ECO:0000313" key="4">
    <source>
        <dbReference type="WBParaSite" id="HPBE_0002282901-mRNA-1"/>
    </source>
</evidence>
<dbReference type="AlphaFoldDB" id="A0A3P8GVH8"/>
<organism evidence="2">
    <name type="scientific">Heligmosomoides polygyrus</name>
    <name type="common">Parasitic roundworm</name>
    <dbReference type="NCBI Taxonomy" id="6339"/>
    <lineage>
        <taxon>Eukaryota</taxon>
        <taxon>Metazoa</taxon>
        <taxon>Ecdysozoa</taxon>
        <taxon>Nematoda</taxon>
        <taxon>Chromadorea</taxon>
        <taxon>Rhabditida</taxon>
        <taxon>Rhabditina</taxon>
        <taxon>Rhabditomorpha</taxon>
        <taxon>Strongyloidea</taxon>
        <taxon>Heligmosomidae</taxon>
        <taxon>Heligmosomoides</taxon>
    </lineage>
</organism>
<dbReference type="Pfam" id="PF17266">
    <property type="entry name" value="DUF5332"/>
    <property type="match status" value="1"/>
</dbReference>
<evidence type="ECO:0000313" key="3">
    <source>
        <dbReference type="Proteomes" id="UP000050761"/>
    </source>
</evidence>